<reference evidence="2" key="1">
    <citation type="submission" date="2018-02" db="EMBL/GenBank/DDBJ databases">
        <title>Rhizophora mucronata_Transcriptome.</title>
        <authorList>
            <person name="Meera S.P."/>
            <person name="Sreeshan A."/>
            <person name="Augustine A."/>
        </authorList>
    </citation>
    <scope>NUCLEOTIDE SEQUENCE</scope>
    <source>
        <tissue evidence="2">Leaf</tissue>
    </source>
</reference>
<sequence>MVLFLFYFMCVGFSSGMQLELNFAFPSFDNFVIQIH</sequence>
<evidence type="ECO:0000256" key="1">
    <source>
        <dbReference type="SAM" id="SignalP"/>
    </source>
</evidence>
<protein>
    <submittedName>
        <fullName evidence="2">Uncharacterized protein</fullName>
    </submittedName>
</protein>
<evidence type="ECO:0000313" key="2">
    <source>
        <dbReference type="EMBL" id="MBX35656.1"/>
    </source>
</evidence>
<feature type="chain" id="PRO_5015191730" evidence="1">
    <location>
        <begin position="17"/>
        <end position="36"/>
    </location>
</feature>
<dbReference type="AlphaFoldDB" id="A0A2P2MZJ7"/>
<name>A0A2P2MZJ7_RHIMU</name>
<proteinExistence type="predicted"/>
<organism evidence="2">
    <name type="scientific">Rhizophora mucronata</name>
    <name type="common">Asiatic mangrove</name>
    <dbReference type="NCBI Taxonomy" id="61149"/>
    <lineage>
        <taxon>Eukaryota</taxon>
        <taxon>Viridiplantae</taxon>
        <taxon>Streptophyta</taxon>
        <taxon>Embryophyta</taxon>
        <taxon>Tracheophyta</taxon>
        <taxon>Spermatophyta</taxon>
        <taxon>Magnoliopsida</taxon>
        <taxon>eudicotyledons</taxon>
        <taxon>Gunneridae</taxon>
        <taxon>Pentapetalae</taxon>
        <taxon>rosids</taxon>
        <taxon>fabids</taxon>
        <taxon>Malpighiales</taxon>
        <taxon>Rhizophoraceae</taxon>
        <taxon>Rhizophora</taxon>
    </lineage>
</organism>
<feature type="signal peptide" evidence="1">
    <location>
        <begin position="1"/>
        <end position="16"/>
    </location>
</feature>
<accession>A0A2P2MZJ7</accession>
<dbReference type="EMBL" id="GGEC01055172">
    <property type="protein sequence ID" value="MBX35656.1"/>
    <property type="molecule type" value="Transcribed_RNA"/>
</dbReference>
<keyword evidence="1" id="KW-0732">Signal</keyword>